<evidence type="ECO:0000256" key="1">
    <source>
        <dbReference type="ARBA" id="ARBA00004141"/>
    </source>
</evidence>
<dbReference type="EMBL" id="MRVG01000002">
    <property type="protein sequence ID" value="PMB72380.1"/>
    <property type="molecule type" value="Genomic_DNA"/>
</dbReference>
<feature type="transmembrane region" description="Helical" evidence="6">
    <location>
        <begin position="192"/>
        <end position="212"/>
    </location>
</feature>
<protein>
    <submittedName>
        <fullName evidence="8">Thiamine pathway transporter THI73</fullName>
    </submittedName>
</protein>
<dbReference type="InterPro" id="IPR011701">
    <property type="entry name" value="MFS"/>
</dbReference>
<dbReference type="InterPro" id="IPR020846">
    <property type="entry name" value="MFS_dom"/>
</dbReference>
<gene>
    <name evidence="8" type="primary">THI73_2</name>
    <name evidence="8" type="ORF">BM221_002483</name>
</gene>
<evidence type="ECO:0000313" key="9">
    <source>
        <dbReference type="Proteomes" id="UP000235728"/>
    </source>
</evidence>
<dbReference type="Gene3D" id="1.20.1250.20">
    <property type="entry name" value="MFS general substrate transporter like domains"/>
    <property type="match status" value="2"/>
</dbReference>
<dbReference type="InterPro" id="IPR036259">
    <property type="entry name" value="MFS_trans_sf"/>
</dbReference>
<evidence type="ECO:0000313" key="8">
    <source>
        <dbReference type="EMBL" id="PMB72380.1"/>
    </source>
</evidence>
<dbReference type="SUPFAM" id="SSF103473">
    <property type="entry name" value="MFS general substrate transporter"/>
    <property type="match status" value="1"/>
</dbReference>
<proteinExistence type="predicted"/>
<organism evidence="8 9">
    <name type="scientific">Beauveria bassiana</name>
    <name type="common">White muscardine disease fungus</name>
    <name type="synonym">Tritirachium shiotae</name>
    <dbReference type="NCBI Taxonomy" id="176275"/>
    <lineage>
        <taxon>Eukaryota</taxon>
        <taxon>Fungi</taxon>
        <taxon>Dikarya</taxon>
        <taxon>Ascomycota</taxon>
        <taxon>Pezizomycotina</taxon>
        <taxon>Sordariomycetes</taxon>
        <taxon>Hypocreomycetidae</taxon>
        <taxon>Hypocreales</taxon>
        <taxon>Cordycipitaceae</taxon>
        <taxon>Beauveria</taxon>
    </lineage>
</organism>
<keyword evidence="4 6" id="KW-1133">Transmembrane helix</keyword>
<evidence type="ECO:0000256" key="3">
    <source>
        <dbReference type="ARBA" id="ARBA00022692"/>
    </source>
</evidence>
<feature type="transmembrane region" description="Helical" evidence="6">
    <location>
        <begin position="133"/>
        <end position="155"/>
    </location>
</feature>
<dbReference type="Proteomes" id="UP000235728">
    <property type="component" value="Unassembled WGS sequence"/>
</dbReference>
<dbReference type="OMA" id="WAWVFIC"/>
<feature type="transmembrane region" description="Helical" evidence="6">
    <location>
        <begin position="369"/>
        <end position="390"/>
    </location>
</feature>
<keyword evidence="5 6" id="KW-0472">Membrane</keyword>
<comment type="subcellular location">
    <subcellularLocation>
        <location evidence="1">Membrane</location>
        <topology evidence="1">Multi-pass membrane protein</topology>
    </subcellularLocation>
</comment>
<accession>A0A2N6NYN9</accession>
<evidence type="ECO:0000256" key="2">
    <source>
        <dbReference type="ARBA" id="ARBA00022448"/>
    </source>
</evidence>
<feature type="transmembrane region" description="Helical" evidence="6">
    <location>
        <begin position="255"/>
        <end position="277"/>
    </location>
</feature>
<dbReference type="PROSITE" id="PS50850">
    <property type="entry name" value="MFS"/>
    <property type="match status" value="1"/>
</dbReference>
<reference evidence="8 9" key="1">
    <citation type="journal article" date="2016" name="Appl. Microbiol. Biotechnol.">
        <title>Characterization of T-DNA insertion mutants with decreased virulence in the entomopathogenic fungus Beauveria bassiana JEF-007.</title>
        <authorList>
            <person name="Kim S."/>
            <person name="Lee S.J."/>
            <person name="Nai Y.S."/>
            <person name="Yu J.S."/>
            <person name="Lee M.R."/>
            <person name="Yang Y.T."/>
            <person name="Kim J.S."/>
        </authorList>
    </citation>
    <scope>NUCLEOTIDE SEQUENCE [LARGE SCALE GENOMIC DNA]</scope>
    <source>
        <strain evidence="8 9">JEF-007</strain>
    </source>
</reference>
<keyword evidence="3 6" id="KW-0812">Transmembrane</keyword>
<evidence type="ECO:0000256" key="6">
    <source>
        <dbReference type="SAM" id="Phobius"/>
    </source>
</evidence>
<evidence type="ECO:0000256" key="5">
    <source>
        <dbReference type="ARBA" id="ARBA00023136"/>
    </source>
</evidence>
<dbReference type="GO" id="GO:0022857">
    <property type="term" value="F:transmembrane transporter activity"/>
    <property type="evidence" value="ECO:0007669"/>
    <property type="project" value="InterPro"/>
</dbReference>
<evidence type="ECO:0000256" key="4">
    <source>
        <dbReference type="ARBA" id="ARBA00022989"/>
    </source>
</evidence>
<comment type="caution">
    <text evidence="8">The sequence shown here is derived from an EMBL/GenBank/DDBJ whole genome shotgun (WGS) entry which is preliminary data.</text>
</comment>
<feature type="transmembrane region" description="Helical" evidence="6">
    <location>
        <begin position="396"/>
        <end position="416"/>
    </location>
</feature>
<feature type="transmembrane region" description="Helical" evidence="6">
    <location>
        <begin position="423"/>
        <end position="441"/>
    </location>
</feature>
<feature type="domain" description="Major facilitator superfamily (MFS) profile" evidence="7">
    <location>
        <begin position="79"/>
        <end position="517"/>
    </location>
</feature>
<name>A0A2N6NYN9_BEABA</name>
<feature type="transmembrane region" description="Helical" evidence="6">
    <location>
        <begin position="491"/>
        <end position="513"/>
    </location>
</feature>
<dbReference type="PANTHER" id="PTHR43791:SF40">
    <property type="entry name" value="THIAMINE PATHWAY TRANSPORTER THI73"/>
    <property type="match status" value="1"/>
</dbReference>
<dbReference type="GO" id="GO:0016020">
    <property type="term" value="C:membrane"/>
    <property type="evidence" value="ECO:0007669"/>
    <property type="project" value="UniProtKB-SubCell"/>
</dbReference>
<keyword evidence="2" id="KW-0813">Transport</keyword>
<dbReference type="AlphaFoldDB" id="A0A2N6NYN9"/>
<sequence>MSAAEQNEKSFEVNEHLASSSPSTSFNAAAAHHHHQDADKALPNSDVDAAWLFLNEHRDVVGVDAVDLKKLRSRIDWRIVPIMFGCYTMQFLDKVIYNASALKAKYMSPNYFIHQYAAVMGIKKDLDLTGNRFSNVATFLFVGLLCFEIPNIYLLQKVPPAKWLGLNVTLWGVATACGAAAHNYSSILASRIFLGIFEATIAPSLSLISSQWYTKSEQAPRFSFWYLGLGFGQIIGGVLSYAFQHMSPTASLAGWRVMFIVLGCITVLIGLCVIVLVPDTPMQARWLSVTEKVALLKHVSVNQTGIRNSKFRISELVEAVLDLQIWLQILITVLFSVSSGVITTYSVMLVGQITHDAKKTPAQNSQHAALMNTPSGAVSIFFILMIGYGVRRNSHRWMWILACILPAILGGALMSFLPKTNHAGLLAGVYLVNAVVAPMPMQYNWLLANVAGATKRAYSVAMISAAFSIGNIIGPQTFQAKDAPDYRPAKLALVFTQAGSALVTVALFGYYVWANKRRASRARQTEDQFLDKEVWARMTDKENPTFRYVY</sequence>
<feature type="transmembrane region" description="Helical" evidence="6">
    <location>
        <begin position="224"/>
        <end position="243"/>
    </location>
</feature>
<dbReference type="PANTHER" id="PTHR43791">
    <property type="entry name" value="PERMEASE-RELATED"/>
    <property type="match status" value="1"/>
</dbReference>
<evidence type="ECO:0000259" key="7">
    <source>
        <dbReference type="PROSITE" id="PS50850"/>
    </source>
</evidence>
<feature type="transmembrane region" description="Helical" evidence="6">
    <location>
        <begin position="325"/>
        <end position="348"/>
    </location>
</feature>
<dbReference type="Pfam" id="PF07690">
    <property type="entry name" value="MFS_1"/>
    <property type="match status" value="1"/>
</dbReference>